<dbReference type="InterPro" id="IPR014710">
    <property type="entry name" value="RmlC-like_jellyroll"/>
</dbReference>
<dbReference type="RefSeq" id="WP_238721872.1">
    <property type="nucleotide sequence ID" value="NZ_JAHQCW010000018.1"/>
</dbReference>
<evidence type="ECO:0000313" key="6">
    <source>
        <dbReference type="EMBL" id="MBU9737280.1"/>
    </source>
</evidence>
<evidence type="ECO:0000259" key="4">
    <source>
        <dbReference type="PROSITE" id="PS50042"/>
    </source>
</evidence>
<accession>A0A949NI65</accession>
<dbReference type="InterPro" id="IPR018490">
    <property type="entry name" value="cNMP-bd_dom_sf"/>
</dbReference>
<organism evidence="6 7">
    <name type="scientific">Diplocloster agilis</name>
    <dbReference type="NCBI Taxonomy" id="2850323"/>
    <lineage>
        <taxon>Bacteria</taxon>
        <taxon>Bacillati</taxon>
        <taxon>Bacillota</taxon>
        <taxon>Clostridia</taxon>
        <taxon>Lachnospirales</taxon>
        <taxon>Lachnospiraceae</taxon>
        <taxon>Diplocloster</taxon>
    </lineage>
</organism>
<dbReference type="SMART" id="SM00100">
    <property type="entry name" value="cNMP"/>
    <property type="match status" value="1"/>
</dbReference>
<dbReference type="InterPro" id="IPR012318">
    <property type="entry name" value="HTH_CRP"/>
</dbReference>
<dbReference type="InterPro" id="IPR036390">
    <property type="entry name" value="WH_DNA-bd_sf"/>
</dbReference>
<dbReference type="SUPFAM" id="SSF46785">
    <property type="entry name" value="Winged helix' DNA-binding domain"/>
    <property type="match status" value="1"/>
</dbReference>
<evidence type="ECO:0000256" key="1">
    <source>
        <dbReference type="ARBA" id="ARBA00023015"/>
    </source>
</evidence>
<dbReference type="Pfam" id="PF13545">
    <property type="entry name" value="HTH_Crp_2"/>
    <property type="match status" value="1"/>
</dbReference>
<dbReference type="EMBL" id="JAHQCW010000018">
    <property type="protein sequence ID" value="MBU9737280.1"/>
    <property type="molecule type" value="Genomic_DNA"/>
</dbReference>
<dbReference type="PROSITE" id="PS50042">
    <property type="entry name" value="CNMP_BINDING_3"/>
    <property type="match status" value="1"/>
</dbReference>
<dbReference type="CDD" id="cd00038">
    <property type="entry name" value="CAP_ED"/>
    <property type="match status" value="1"/>
</dbReference>
<gene>
    <name evidence="6" type="ORF">KTH89_12090</name>
</gene>
<dbReference type="InterPro" id="IPR000595">
    <property type="entry name" value="cNMP-bd_dom"/>
</dbReference>
<evidence type="ECO:0000256" key="3">
    <source>
        <dbReference type="ARBA" id="ARBA00023163"/>
    </source>
</evidence>
<dbReference type="Gene3D" id="2.60.120.10">
    <property type="entry name" value="Jelly Rolls"/>
    <property type="match status" value="1"/>
</dbReference>
<keyword evidence="3" id="KW-0804">Transcription</keyword>
<dbReference type="Proteomes" id="UP000712157">
    <property type="component" value="Unassembled WGS sequence"/>
</dbReference>
<keyword evidence="1" id="KW-0805">Transcription regulation</keyword>
<keyword evidence="7" id="KW-1185">Reference proteome</keyword>
<proteinExistence type="predicted"/>
<comment type="caution">
    <text evidence="6">The sequence shown here is derived from an EMBL/GenBank/DDBJ whole genome shotgun (WGS) entry which is preliminary data.</text>
</comment>
<keyword evidence="2" id="KW-0238">DNA-binding</keyword>
<evidence type="ECO:0000259" key="5">
    <source>
        <dbReference type="PROSITE" id="PS51063"/>
    </source>
</evidence>
<feature type="domain" description="Cyclic nucleotide-binding" evidence="4">
    <location>
        <begin position="10"/>
        <end position="108"/>
    </location>
</feature>
<evidence type="ECO:0000313" key="7">
    <source>
        <dbReference type="Proteomes" id="UP000712157"/>
    </source>
</evidence>
<dbReference type="SMART" id="SM00419">
    <property type="entry name" value="HTH_CRP"/>
    <property type="match status" value="1"/>
</dbReference>
<dbReference type="SUPFAM" id="SSF51206">
    <property type="entry name" value="cAMP-binding domain-like"/>
    <property type="match status" value="1"/>
</dbReference>
<name>A0A949NI65_9FIRM</name>
<sequence length="216" mass="24718">MDEILMSCPLFANMEPDEITGLLKCLGVEKKKFSKNRMVFTAGDEIQSVGILLEGKLQILKEDFWGNRMILAQLEPGELFGEAFVCGRIKELPVTILAADDSRILLLDYARVITSCPASCEHHSRLIRNMVQILARKTIEMNRKIEIVTQRTIREKVLAYLSGQALQRGNPFDLPFNRQEMADYLAVDRSALSNELGKLQKEGRIRFQRNHFQIYT</sequence>
<evidence type="ECO:0000256" key="2">
    <source>
        <dbReference type="ARBA" id="ARBA00023125"/>
    </source>
</evidence>
<dbReference type="AlphaFoldDB" id="A0A949NI65"/>
<dbReference type="GO" id="GO:0003677">
    <property type="term" value="F:DNA binding"/>
    <property type="evidence" value="ECO:0007669"/>
    <property type="project" value="UniProtKB-KW"/>
</dbReference>
<reference evidence="6" key="1">
    <citation type="submission" date="2021-06" db="EMBL/GenBank/DDBJ databases">
        <title>Description of novel taxa of the family Lachnospiraceae.</title>
        <authorList>
            <person name="Chaplin A.V."/>
            <person name="Sokolova S.R."/>
            <person name="Pikina A.P."/>
            <person name="Korzhanova M."/>
            <person name="Belova V."/>
            <person name="Korostin D."/>
            <person name="Efimov B.A."/>
        </authorList>
    </citation>
    <scope>NUCLEOTIDE SEQUENCE</scope>
    <source>
        <strain evidence="6">ASD5720</strain>
    </source>
</reference>
<dbReference type="Pfam" id="PF00027">
    <property type="entry name" value="cNMP_binding"/>
    <property type="match status" value="1"/>
</dbReference>
<dbReference type="PROSITE" id="PS51063">
    <property type="entry name" value="HTH_CRP_2"/>
    <property type="match status" value="1"/>
</dbReference>
<protein>
    <submittedName>
        <fullName evidence="6">Crp/Fnr family transcriptional regulator</fullName>
    </submittedName>
</protein>
<dbReference type="GO" id="GO:0006355">
    <property type="term" value="P:regulation of DNA-templated transcription"/>
    <property type="evidence" value="ECO:0007669"/>
    <property type="project" value="InterPro"/>
</dbReference>
<feature type="domain" description="HTH crp-type" evidence="5">
    <location>
        <begin position="151"/>
        <end position="216"/>
    </location>
</feature>